<dbReference type="InterPro" id="IPR029044">
    <property type="entry name" value="Nucleotide-diphossugar_trans"/>
</dbReference>
<sequence>MRRVFFYVSQMQTESRPPVSAYIRTLNEARMIADVVCAALQVADEVVIVDSGSTDGTQEIARKAGARIIEREWLGNGFQKRLAEDACQHDWVLDLDADEIVSPELAAEIALLFRGGEPAYKVYRTMLALVPPVGAPWREFGLQVRHKLYDRRAVRAPAHKAWDQFEIPDGVTAGRLNEPLLHHAFTGAAQFMDKLNRNSTVRAEALPLKSKPYLAARIILGFPFYFAKKYFLQQYFRGGVYGFSLASMSAYGRWLRDVKMWERAKQGLRAPEEKRD</sequence>
<organism evidence="3 4">
    <name type="scientific">Hyphococcus aureus</name>
    <dbReference type="NCBI Taxonomy" id="2666033"/>
    <lineage>
        <taxon>Bacteria</taxon>
        <taxon>Pseudomonadati</taxon>
        <taxon>Pseudomonadota</taxon>
        <taxon>Alphaproteobacteria</taxon>
        <taxon>Parvularculales</taxon>
        <taxon>Parvularculaceae</taxon>
        <taxon>Hyphococcus</taxon>
    </lineage>
</organism>
<dbReference type="EC" id="2.4.-.-" evidence="3"/>
<comment type="similarity">
    <text evidence="1">Belongs to the glycosyltransferase 2 family. WaaE/KdtX subfamily.</text>
</comment>
<dbReference type="GO" id="GO:0016757">
    <property type="term" value="F:glycosyltransferase activity"/>
    <property type="evidence" value="ECO:0007669"/>
    <property type="project" value="UniProtKB-KW"/>
</dbReference>
<protein>
    <submittedName>
        <fullName evidence="3">Glycosyltransferase family 2 protein</fullName>
        <ecNumber evidence="3">2.4.-.-</ecNumber>
    </submittedName>
</protein>
<proteinExistence type="inferred from homology"/>
<dbReference type="CDD" id="cd02511">
    <property type="entry name" value="Beta4Glucosyltransferase"/>
    <property type="match status" value="1"/>
</dbReference>
<dbReference type="SUPFAM" id="SSF53448">
    <property type="entry name" value="Nucleotide-diphospho-sugar transferases"/>
    <property type="match status" value="1"/>
</dbReference>
<dbReference type="Gene3D" id="3.90.550.10">
    <property type="entry name" value="Spore Coat Polysaccharide Biosynthesis Protein SpsA, Chain A"/>
    <property type="match status" value="1"/>
</dbReference>
<keyword evidence="4" id="KW-1185">Reference proteome</keyword>
<dbReference type="EMBL" id="JBHPON010000001">
    <property type="protein sequence ID" value="MFC6035091.1"/>
    <property type="molecule type" value="Genomic_DNA"/>
</dbReference>
<dbReference type="RefSeq" id="WP_379879580.1">
    <property type="nucleotide sequence ID" value="NZ_JBHPON010000001.1"/>
</dbReference>
<comment type="caution">
    <text evidence="3">The sequence shown here is derived from an EMBL/GenBank/DDBJ whole genome shotgun (WGS) entry which is preliminary data.</text>
</comment>
<feature type="domain" description="Glycosyltransferase 2-like" evidence="2">
    <location>
        <begin position="21"/>
        <end position="118"/>
    </location>
</feature>
<dbReference type="InterPro" id="IPR001173">
    <property type="entry name" value="Glyco_trans_2-like"/>
</dbReference>
<evidence type="ECO:0000259" key="2">
    <source>
        <dbReference type="Pfam" id="PF00535"/>
    </source>
</evidence>
<dbReference type="PANTHER" id="PTHR43630">
    <property type="entry name" value="POLY-BETA-1,6-N-ACETYL-D-GLUCOSAMINE SYNTHASE"/>
    <property type="match status" value="1"/>
</dbReference>
<reference evidence="3 4" key="1">
    <citation type="submission" date="2024-09" db="EMBL/GenBank/DDBJ databases">
        <authorList>
            <person name="Zhang Z.-H."/>
        </authorList>
    </citation>
    <scope>NUCLEOTIDE SEQUENCE [LARGE SCALE GENOMIC DNA]</scope>
    <source>
        <strain evidence="3 4">HHTR114</strain>
    </source>
</reference>
<evidence type="ECO:0000313" key="4">
    <source>
        <dbReference type="Proteomes" id="UP001596116"/>
    </source>
</evidence>
<gene>
    <name evidence="3" type="ORF">ACFMB1_06015</name>
</gene>
<dbReference type="Pfam" id="PF00535">
    <property type="entry name" value="Glycos_transf_2"/>
    <property type="match status" value="1"/>
</dbReference>
<accession>A0ABW1KWQ5</accession>
<keyword evidence="3" id="KW-0328">Glycosyltransferase</keyword>
<dbReference type="Proteomes" id="UP001596116">
    <property type="component" value="Unassembled WGS sequence"/>
</dbReference>
<dbReference type="PANTHER" id="PTHR43630:SF2">
    <property type="entry name" value="GLYCOSYLTRANSFERASE"/>
    <property type="match status" value="1"/>
</dbReference>
<evidence type="ECO:0000256" key="1">
    <source>
        <dbReference type="ARBA" id="ARBA00038494"/>
    </source>
</evidence>
<name>A0ABW1KWQ5_9PROT</name>
<keyword evidence="3" id="KW-0808">Transferase</keyword>
<evidence type="ECO:0000313" key="3">
    <source>
        <dbReference type="EMBL" id="MFC6035091.1"/>
    </source>
</evidence>